<dbReference type="Pfam" id="PF00561">
    <property type="entry name" value="Abhydrolase_1"/>
    <property type="match status" value="1"/>
</dbReference>
<dbReference type="eggNOG" id="COG1075">
    <property type="taxonomic scope" value="Bacteria"/>
</dbReference>
<protein>
    <recommendedName>
        <fullName evidence="1">AB hydrolase-1 domain-containing protein</fullName>
    </recommendedName>
</protein>
<organism evidence="2 3">
    <name type="scientific">Pseudohaliea rubra DSM 19751</name>
    <dbReference type="NCBI Taxonomy" id="1265313"/>
    <lineage>
        <taxon>Bacteria</taxon>
        <taxon>Pseudomonadati</taxon>
        <taxon>Pseudomonadota</taxon>
        <taxon>Gammaproteobacteria</taxon>
        <taxon>Cellvibrionales</taxon>
        <taxon>Halieaceae</taxon>
        <taxon>Pseudohaliea</taxon>
    </lineage>
</organism>
<evidence type="ECO:0000313" key="3">
    <source>
        <dbReference type="Proteomes" id="UP000029640"/>
    </source>
</evidence>
<evidence type="ECO:0000259" key="1">
    <source>
        <dbReference type="Pfam" id="PF00561"/>
    </source>
</evidence>
<dbReference type="Gene3D" id="3.40.50.1820">
    <property type="entry name" value="alpha/beta hydrolase"/>
    <property type="match status" value="1"/>
</dbReference>
<accession>A0A095VN39</accession>
<gene>
    <name evidence="2" type="ORF">HRUBRA_02536</name>
</gene>
<dbReference type="EMBL" id="AUVB01000080">
    <property type="protein sequence ID" value="KGE02892.1"/>
    <property type="molecule type" value="Genomic_DNA"/>
</dbReference>
<dbReference type="STRING" id="1265313.HRUBRA_02536"/>
<reference evidence="2 3" key="1">
    <citation type="journal article" date="2014" name="Genome Announc.">
        <title>Genome Sequence of Gammaproteobacterial Pseudohaliea rubra Type Strain DSM 19751, Isolated from Coastal Seawater of the Mediterranean Sea.</title>
        <authorList>
            <person name="Spring S."/>
            <person name="Fiebig A."/>
            <person name="Riedel T."/>
            <person name="Goker M."/>
            <person name="Klenk H.P."/>
        </authorList>
    </citation>
    <scope>NUCLEOTIDE SEQUENCE [LARGE SCALE GENOMIC DNA]</scope>
    <source>
        <strain evidence="2 3">DSM 19751</strain>
    </source>
</reference>
<evidence type="ECO:0000313" key="2">
    <source>
        <dbReference type="EMBL" id="KGE02892.1"/>
    </source>
</evidence>
<dbReference type="HOGENOM" id="CLU_071821_1_0_6"/>
<dbReference type="InterPro" id="IPR000073">
    <property type="entry name" value="AB_hydrolase_1"/>
</dbReference>
<dbReference type="SUPFAM" id="SSF53474">
    <property type="entry name" value="alpha/beta-Hydrolases"/>
    <property type="match status" value="1"/>
</dbReference>
<sequence length="250" mass="27166">MPPPHPLLALTEAHRVVLEVLSLRLARGLLANAPAGDGHAVMILPGFLGSDGYSAAFRRYLARQGYAVHGWAQGRNLGPREGVLEALVERVEFLGSRYGGPISLIGHSLGGIFARELAREVPARVRQVISLGSPFGEGRWSGSYPARLFASLNPRDDLPIAEALLPTAPPVPTTAIYSKGDGICNWRTARQAVEAAHPCAQSIQVRGSHCGMTLNPAIWFLVAERLAQPVDDWRPFLPRDWSRLLYPACE</sequence>
<dbReference type="Proteomes" id="UP000029640">
    <property type="component" value="Unassembled WGS sequence"/>
</dbReference>
<dbReference type="InterPro" id="IPR029058">
    <property type="entry name" value="AB_hydrolase_fold"/>
</dbReference>
<keyword evidence="3" id="KW-1185">Reference proteome</keyword>
<dbReference type="OrthoDB" id="345573at2"/>
<dbReference type="RefSeq" id="WP_035516148.1">
    <property type="nucleotide sequence ID" value="NZ_KN234761.1"/>
</dbReference>
<dbReference type="AlphaFoldDB" id="A0A095VN39"/>
<feature type="domain" description="AB hydrolase-1" evidence="1">
    <location>
        <begin position="41"/>
        <end position="138"/>
    </location>
</feature>
<dbReference type="PATRIC" id="fig|1265313.6.peg.2500"/>
<proteinExistence type="predicted"/>
<name>A0A095VN39_9GAMM</name>
<comment type="caution">
    <text evidence="2">The sequence shown here is derived from an EMBL/GenBank/DDBJ whole genome shotgun (WGS) entry which is preliminary data.</text>
</comment>